<dbReference type="Gene3D" id="1.25.10.10">
    <property type="entry name" value="Leucine-rich Repeat Variant"/>
    <property type="match status" value="1"/>
</dbReference>
<dbReference type="SUPFAM" id="SSF48371">
    <property type="entry name" value="ARM repeat"/>
    <property type="match status" value="1"/>
</dbReference>
<comment type="caution">
    <text evidence="1">The sequence shown here is derived from an EMBL/GenBank/DDBJ whole genome shotgun (WGS) entry which is preliminary data.</text>
</comment>
<dbReference type="EMBL" id="MGER01000007">
    <property type="protein sequence ID" value="OGL88877.1"/>
    <property type="molecule type" value="Genomic_DNA"/>
</dbReference>
<dbReference type="InterPro" id="IPR016024">
    <property type="entry name" value="ARM-type_fold"/>
</dbReference>
<evidence type="ECO:0008006" key="3">
    <source>
        <dbReference type="Google" id="ProtNLM"/>
    </source>
</evidence>
<dbReference type="Pfam" id="PF13646">
    <property type="entry name" value="HEAT_2"/>
    <property type="match status" value="1"/>
</dbReference>
<gene>
    <name evidence="1" type="ORF">A3I42_01130</name>
</gene>
<evidence type="ECO:0000313" key="1">
    <source>
        <dbReference type="EMBL" id="OGL88877.1"/>
    </source>
</evidence>
<evidence type="ECO:0000313" key="2">
    <source>
        <dbReference type="Proteomes" id="UP000178264"/>
    </source>
</evidence>
<organism evidence="1 2">
    <name type="scientific">Candidatus Uhrbacteria bacterium RIFCSPLOWO2_02_FULL_49_11</name>
    <dbReference type="NCBI Taxonomy" id="1802409"/>
    <lineage>
        <taxon>Bacteria</taxon>
        <taxon>Candidatus Uhriibacteriota</taxon>
    </lineage>
</organism>
<name>A0A1F7VFX2_9BACT</name>
<dbReference type="Proteomes" id="UP000178264">
    <property type="component" value="Unassembled WGS sequence"/>
</dbReference>
<reference evidence="1 2" key="1">
    <citation type="journal article" date="2016" name="Nat. Commun.">
        <title>Thousands of microbial genomes shed light on interconnected biogeochemical processes in an aquifer system.</title>
        <authorList>
            <person name="Anantharaman K."/>
            <person name="Brown C.T."/>
            <person name="Hug L.A."/>
            <person name="Sharon I."/>
            <person name="Castelle C.J."/>
            <person name="Probst A.J."/>
            <person name="Thomas B.C."/>
            <person name="Singh A."/>
            <person name="Wilkins M.J."/>
            <person name="Karaoz U."/>
            <person name="Brodie E.L."/>
            <person name="Williams K.H."/>
            <person name="Hubbard S.S."/>
            <person name="Banfield J.F."/>
        </authorList>
    </citation>
    <scope>NUCLEOTIDE SEQUENCE [LARGE SCALE GENOMIC DNA]</scope>
</reference>
<accession>A0A1F7VFX2</accession>
<sequence>MDNQIVRKIEALKAKMDSLGTLQEFDNNPEMKKEIIAFLQNNFDKIEEDNIKCYALYPTHVPGFDEVVPFLLQIFKSSYEPDSSYKWKIGNALETIGTKRKEYIEDMKKLVLDKKHGISRQMMVLALGKSKDESVVPVLIQLLDDKDVVGHALSALAKFKSPELQPYFERFLDHKTTYIRNIAKRTIAQIEKMASKQI</sequence>
<dbReference type="InterPro" id="IPR011989">
    <property type="entry name" value="ARM-like"/>
</dbReference>
<dbReference type="AlphaFoldDB" id="A0A1F7VFX2"/>
<proteinExistence type="predicted"/>
<protein>
    <recommendedName>
        <fullName evidence="3">HEAT repeat domain-containing protein</fullName>
    </recommendedName>
</protein>